<dbReference type="FunCoup" id="A0A6J2YHV8">
    <property type="interactions" value="1"/>
</dbReference>
<dbReference type="KEGG" id="soy:115887427"/>
<proteinExistence type="inferred from homology"/>
<feature type="domain" description="DDE Tnp4" evidence="8">
    <location>
        <begin position="185"/>
        <end position="349"/>
    </location>
</feature>
<dbReference type="PANTHER" id="PTHR22930:SF269">
    <property type="entry name" value="NUCLEASE HARBI1-LIKE PROTEIN"/>
    <property type="match status" value="1"/>
</dbReference>
<keyword evidence="7" id="KW-0539">Nucleus</keyword>
<dbReference type="Pfam" id="PF13359">
    <property type="entry name" value="DDE_Tnp_4"/>
    <property type="match status" value="1"/>
</dbReference>
<dbReference type="GO" id="GO:0005634">
    <property type="term" value="C:nucleus"/>
    <property type="evidence" value="ECO:0007669"/>
    <property type="project" value="UniProtKB-SubCell"/>
</dbReference>
<dbReference type="GO" id="GO:0004518">
    <property type="term" value="F:nuclease activity"/>
    <property type="evidence" value="ECO:0007669"/>
    <property type="project" value="UniProtKB-KW"/>
</dbReference>
<evidence type="ECO:0000259" key="8">
    <source>
        <dbReference type="Pfam" id="PF13359"/>
    </source>
</evidence>
<evidence type="ECO:0000256" key="3">
    <source>
        <dbReference type="ARBA" id="ARBA00006958"/>
    </source>
</evidence>
<sequence length="440" mass="50931">MKIRRKVLKVIKVVNLAYLFLTLAGSVATLAEVHANRRRHRRWGIRPINKKKESEGLFSTLFKDMWKFDAEQFFKYTRMTQNQFKELLALIGKDIQKDKKRRHISPQERLLITLHYLAEGCSMQEMAWNFRIGKATVHTIIKETCTVLWKRLRPIVLPQPTKKHFIKIEKEFFKRWNIPNCIGAVDGKHINIIAPKHSGSAFFNYKKNFSIILMATCDAYYRFSMVDIGGAGAHHDSAIFRASCLGARLLDGTLDIPKPKSLPKTRIEIPHFLIGDAAFPLHENILRPYPGTSLNEKQTIFNYRLSRGRRCIENTFGILSSRWRILRKSICASLEICELIAQATVVLHNFLQKSELDIPPNERRYCPTGFVDYLDRDGNIHEGLWRNEGASLRSVNRLASNNYSRTARSYRDIVAEFFVSEEGWLSWQEDYINRGGAPNC</sequence>
<dbReference type="GO" id="GO:0016787">
    <property type="term" value="F:hydrolase activity"/>
    <property type="evidence" value="ECO:0007669"/>
    <property type="project" value="UniProtKB-KW"/>
</dbReference>
<dbReference type="RefSeq" id="XP_030762704.1">
    <property type="nucleotide sequence ID" value="XM_030906844.1"/>
</dbReference>
<protein>
    <submittedName>
        <fullName evidence="10">Protein ALP1-like isoform X1</fullName>
    </submittedName>
</protein>
<dbReference type="GO" id="GO:0046872">
    <property type="term" value="F:metal ion binding"/>
    <property type="evidence" value="ECO:0007669"/>
    <property type="project" value="UniProtKB-KW"/>
</dbReference>
<keyword evidence="9" id="KW-1185">Reference proteome</keyword>
<dbReference type="AlphaFoldDB" id="A0A6J2YHV8"/>
<keyword evidence="5" id="KW-0479">Metal-binding</keyword>
<dbReference type="InterPro" id="IPR027806">
    <property type="entry name" value="HARBI1_dom"/>
</dbReference>
<evidence type="ECO:0000256" key="2">
    <source>
        <dbReference type="ARBA" id="ARBA00004123"/>
    </source>
</evidence>
<evidence type="ECO:0000313" key="10">
    <source>
        <dbReference type="RefSeq" id="XP_030762704.1"/>
    </source>
</evidence>
<name>A0A6J2YHV8_SITOR</name>
<keyword evidence="4" id="KW-0540">Nuclease</keyword>
<dbReference type="InParanoid" id="A0A6J2YHV8"/>
<evidence type="ECO:0000256" key="7">
    <source>
        <dbReference type="ARBA" id="ARBA00023242"/>
    </source>
</evidence>
<dbReference type="Proteomes" id="UP000504635">
    <property type="component" value="Unplaced"/>
</dbReference>
<evidence type="ECO:0000313" key="9">
    <source>
        <dbReference type="Proteomes" id="UP000504635"/>
    </source>
</evidence>
<reference evidence="10" key="1">
    <citation type="submission" date="2025-08" db="UniProtKB">
        <authorList>
            <consortium name="RefSeq"/>
        </authorList>
    </citation>
    <scope>IDENTIFICATION</scope>
    <source>
        <tissue evidence="10">Gonads</tissue>
    </source>
</reference>
<gene>
    <name evidence="10" type="primary">LOC115887427</name>
</gene>
<organism evidence="9 10">
    <name type="scientific">Sitophilus oryzae</name>
    <name type="common">Rice weevil</name>
    <name type="synonym">Curculio oryzae</name>
    <dbReference type="NCBI Taxonomy" id="7048"/>
    <lineage>
        <taxon>Eukaryota</taxon>
        <taxon>Metazoa</taxon>
        <taxon>Ecdysozoa</taxon>
        <taxon>Arthropoda</taxon>
        <taxon>Hexapoda</taxon>
        <taxon>Insecta</taxon>
        <taxon>Pterygota</taxon>
        <taxon>Neoptera</taxon>
        <taxon>Endopterygota</taxon>
        <taxon>Coleoptera</taxon>
        <taxon>Polyphaga</taxon>
        <taxon>Cucujiformia</taxon>
        <taxon>Curculionidae</taxon>
        <taxon>Dryophthorinae</taxon>
        <taxon>Sitophilus</taxon>
    </lineage>
</organism>
<accession>A0A6J2YHV8</accession>
<dbReference type="GeneID" id="115887427"/>
<dbReference type="OrthoDB" id="6582319at2759"/>
<dbReference type="PANTHER" id="PTHR22930">
    <property type="match status" value="1"/>
</dbReference>
<comment type="similarity">
    <text evidence="3">Belongs to the HARBI1 family.</text>
</comment>
<evidence type="ECO:0000256" key="5">
    <source>
        <dbReference type="ARBA" id="ARBA00022723"/>
    </source>
</evidence>
<evidence type="ECO:0000256" key="6">
    <source>
        <dbReference type="ARBA" id="ARBA00022801"/>
    </source>
</evidence>
<comment type="subcellular location">
    <subcellularLocation>
        <location evidence="2">Nucleus</location>
    </subcellularLocation>
</comment>
<comment type="cofactor">
    <cofactor evidence="1">
        <name>a divalent metal cation</name>
        <dbReference type="ChEBI" id="CHEBI:60240"/>
    </cofactor>
</comment>
<evidence type="ECO:0000256" key="4">
    <source>
        <dbReference type="ARBA" id="ARBA00022722"/>
    </source>
</evidence>
<keyword evidence="6" id="KW-0378">Hydrolase</keyword>
<evidence type="ECO:0000256" key="1">
    <source>
        <dbReference type="ARBA" id="ARBA00001968"/>
    </source>
</evidence>
<dbReference type="InterPro" id="IPR045249">
    <property type="entry name" value="HARBI1-like"/>
</dbReference>